<name>A0A9D3SHN5_9TELE</name>
<comment type="caution">
    <text evidence="3">The sequence shown here is derived from an EMBL/GenBank/DDBJ whole genome shotgun (WGS) entry which is preliminary data.</text>
</comment>
<evidence type="ECO:0000256" key="2">
    <source>
        <dbReference type="SAM" id="SignalP"/>
    </source>
</evidence>
<evidence type="ECO:0008006" key="5">
    <source>
        <dbReference type="Google" id="ProtNLM"/>
    </source>
</evidence>
<dbReference type="GO" id="GO:0045087">
    <property type="term" value="P:innate immune response"/>
    <property type="evidence" value="ECO:0007669"/>
    <property type="project" value="InterPro"/>
</dbReference>
<reference evidence="3 4" key="1">
    <citation type="submission" date="2021-06" db="EMBL/GenBank/DDBJ databases">
        <title>Chromosome-level genome assembly of the red-tail catfish (Hemibagrus wyckioides).</title>
        <authorList>
            <person name="Shao F."/>
        </authorList>
    </citation>
    <scope>NUCLEOTIDE SEQUENCE [LARGE SCALE GENOMIC DNA]</scope>
    <source>
        <strain evidence="3">EC202008001</strain>
        <tissue evidence="3">Blood</tissue>
    </source>
</reference>
<dbReference type="Gene3D" id="2.60.40.770">
    <property type="match status" value="2"/>
</dbReference>
<feature type="compositionally biased region" description="Polar residues" evidence="1">
    <location>
        <begin position="365"/>
        <end position="383"/>
    </location>
</feature>
<feature type="region of interest" description="Disordered" evidence="1">
    <location>
        <begin position="361"/>
        <end position="383"/>
    </location>
</feature>
<proteinExistence type="predicted"/>
<protein>
    <recommendedName>
        <fullName evidence="5">Vitelline envelope sperm lysin receptor</fullName>
    </recommendedName>
</protein>
<keyword evidence="4" id="KW-1185">Reference proteome</keyword>
<sequence length="383" mass="43243">MLWCSSAALRLAVALSLSVRSFAEQKLLCSSDSMSLWWEYQGPLYHLSISTGPCTNGMDIIKANYTLITKFAVSRAGYTVTVFYRNQLWVEFFQPPLPCTDLKICNIVKGETLSETLSLPINPYNAAEGEYYVCGHLNIIDDLEREINISINATVHVRNNDIKATSSPRPEQKRVVGHTLTAGQFGLGVLIKRRKVYMMLWCSSAALRLAVALSLSVRSFAEQKLLCSSDSLSVWWEYQVFTMVQLGFHLRGLYKNTTWFSLNQPLGPCEDFRACGVIKGETIHETIQFSVKPYFTPDGEYQFIITANIIDDFEREFTVTSSSRPLPVSESERRVLKAVHTSAENYVAYAARPEELAVKAKQSDRQNYTSEELDLQSCSKNNK</sequence>
<evidence type="ECO:0000256" key="1">
    <source>
        <dbReference type="SAM" id="MobiDB-lite"/>
    </source>
</evidence>
<dbReference type="InterPro" id="IPR039217">
    <property type="entry name" value="LY96"/>
</dbReference>
<dbReference type="Proteomes" id="UP000824219">
    <property type="component" value="Linkage Group LG20"/>
</dbReference>
<dbReference type="GO" id="GO:0032497">
    <property type="term" value="P:detection of lipopolysaccharide"/>
    <property type="evidence" value="ECO:0007669"/>
    <property type="project" value="TreeGrafter"/>
</dbReference>
<dbReference type="AlphaFoldDB" id="A0A9D3SHN5"/>
<dbReference type="GO" id="GO:0046696">
    <property type="term" value="C:lipopolysaccharide receptor complex"/>
    <property type="evidence" value="ECO:0007669"/>
    <property type="project" value="TreeGrafter"/>
</dbReference>
<dbReference type="PANTHER" id="PTHR15218:SF0">
    <property type="entry name" value="LYMPHOCYTE ANTIGEN 96"/>
    <property type="match status" value="1"/>
</dbReference>
<organism evidence="3 4">
    <name type="scientific">Hemibagrus wyckioides</name>
    <dbReference type="NCBI Taxonomy" id="337641"/>
    <lineage>
        <taxon>Eukaryota</taxon>
        <taxon>Metazoa</taxon>
        <taxon>Chordata</taxon>
        <taxon>Craniata</taxon>
        <taxon>Vertebrata</taxon>
        <taxon>Euteleostomi</taxon>
        <taxon>Actinopterygii</taxon>
        <taxon>Neopterygii</taxon>
        <taxon>Teleostei</taxon>
        <taxon>Ostariophysi</taxon>
        <taxon>Siluriformes</taxon>
        <taxon>Bagridae</taxon>
        <taxon>Hemibagrus</taxon>
    </lineage>
</organism>
<evidence type="ECO:0000313" key="3">
    <source>
        <dbReference type="EMBL" id="KAG7319414.1"/>
    </source>
</evidence>
<dbReference type="GO" id="GO:0034142">
    <property type="term" value="P:toll-like receptor 4 signaling pathway"/>
    <property type="evidence" value="ECO:0007669"/>
    <property type="project" value="TreeGrafter"/>
</dbReference>
<dbReference type="EMBL" id="JAHKSW010000020">
    <property type="protein sequence ID" value="KAG7319414.1"/>
    <property type="molecule type" value="Genomic_DNA"/>
</dbReference>
<dbReference type="GO" id="GO:0035662">
    <property type="term" value="F:Toll-like receptor 4 binding"/>
    <property type="evidence" value="ECO:0007669"/>
    <property type="project" value="InterPro"/>
</dbReference>
<evidence type="ECO:0000313" key="4">
    <source>
        <dbReference type="Proteomes" id="UP000824219"/>
    </source>
</evidence>
<accession>A0A9D3SHN5</accession>
<feature type="signal peptide" evidence="2">
    <location>
        <begin position="1"/>
        <end position="23"/>
    </location>
</feature>
<gene>
    <name evidence="3" type="ORF">KOW79_016557</name>
</gene>
<keyword evidence="2" id="KW-0732">Signal</keyword>
<dbReference type="GO" id="GO:0031666">
    <property type="term" value="P:positive regulation of lipopolysaccharide-mediated signaling pathway"/>
    <property type="evidence" value="ECO:0007669"/>
    <property type="project" value="TreeGrafter"/>
</dbReference>
<dbReference type="PANTHER" id="PTHR15218">
    <property type="entry name" value="MD-1, MD-2 - RELATED"/>
    <property type="match status" value="1"/>
</dbReference>
<dbReference type="GO" id="GO:0001875">
    <property type="term" value="F:lipopolysaccharide immune receptor activity"/>
    <property type="evidence" value="ECO:0007669"/>
    <property type="project" value="TreeGrafter"/>
</dbReference>
<dbReference type="GO" id="GO:0001530">
    <property type="term" value="F:lipopolysaccharide binding"/>
    <property type="evidence" value="ECO:0007669"/>
    <property type="project" value="InterPro"/>
</dbReference>
<feature type="chain" id="PRO_5038932211" description="Vitelline envelope sperm lysin receptor" evidence="2">
    <location>
        <begin position="24"/>
        <end position="383"/>
    </location>
</feature>
<dbReference type="OrthoDB" id="8975624at2759"/>